<sequence length="297" mass="32271">MDHMGMPDASGSRELLPALAEHPGHLFWRAAARVNVALSEALPPTVDVHAYAALLALAGGAERSQQAIAESISISRTTMVKVAASLSDQGLVTRVRNPNDRRSYALARTPEGAAAARRWRRHIEDLEDAITAGFTLEEREDLSRMLVRVAGPELAPDTPAPLLDSLGFLITRVHFRLHREFAEILEPIGIEPRHVGCLTALDASGPIPQAQLARILGVSGASVVQMVDDLERRGLVERRRLATDRRTQVLHLLPAATDVAGEARRLSGTVLDDRLGPLSAAERKRLTGYLVRFVTAP</sequence>
<evidence type="ECO:0000313" key="3">
    <source>
        <dbReference type="Proteomes" id="UP001596135"/>
    </source>
</evidence>
<dbReference type="RefSeq" id="WP_379149763.1">
    <property type="nucleotide sequence ID" value="NZ_JBHSRJ010000001.1"/>
</dbReference>
<dbReference type="PRINTS" id="PR00598">
    <property type="entry name" value="HTHMARR"/>
</dbReference>
<dbReference type="PANTHER" id="PTHR33164:SF99">
    <property type="entry name" value="MARR FAMILY REGULATORY PROTEIN"/>
    <property type="match status" value="1"/>
</dbReference>
<dbReference type="SMART" id="SM00347">
    <property type="entry name" value="HTH_MARR"/>
    <property type="match status" value="2"/>
</dbReference>
<dbReference type="InterPro" id="IPR000835">
    <property type="entry name" value="HTH_MarR-typ"/>
</dbReference>
<dbReference type="EMBL" id="JBHSRJ010000001">
    <property type="protein sequence ID" value="MFC6041805.1"/>
    <property type="molecule type" value="Genomic_DNA"/>
</dbReference>
<organism evidence="2 3">
    <name type="scientific">Nocardioides hankookensis</name>
    <dbReference type="NCBI Taxonomy" id="443157"/>
    <lineage>
        <taxon>Bacteria</taxon>
        <taxon>Bacillati</taxon>
        <taxon>Actinomycetota</taxon>
        <taxon>Actinomycetes</taxon>
        <taxon>Propionibacteriales</taxon>
        <taxon>Nocardioidaceae</taxon>
        <taxon>Nocardioides</taxon>
    </lineage>
</organism>
<name>A0ABW1LE89_9ACTN</name>
<dbReference type="Proteomes" id="UP001596135">
    <property type="component" value="Unassembled WGS sequence"/>
</dbReference>
<dbReference type="PANTHER" id="PTHR33164">
    <property type="entry name" value="TRANSCRIPTIONAL REGULATOR, MARR FAMILY"/>
    <property type="match status" value="1"/>
</dbReference>
<keyword evidence="3" id="KW-1185">Reference proteome</keyword>
<accession>A0ABW1LE89</accession>
<comment type="caution">
    <text evidence="2">The sequence shown here is derived from an EMBL/GenBank/DDBJ whole genome shotgun (WGS) entry which is preliminary data.</text>
</comment>
<dbReference type="InterPro" id="IPR036390">
    <property type="entry name" value="WH_DNA-bd_sf"/>
</dbReference>
<dbReference type="Gene3D" id="1.10.10.10">
    <property type="entry name" value="Winged helix-like DNA-binding domain superfamily/Winged helix DNA-binding domain"/>
    <property type="match status" value="2"/>
</dbReference>
<evidence type="ECO:0000259" key="1">
    <source>
        <dbReference type="PROSITE" id="PS50995"/>
    </source>
</evidence>
<feature type="domain" description="HTH marR-type" evidence="1">
    <location>
        <begin position="163"/>
        <end position="295"/>
    </location>
</feature>
<dbReference type="InterPro" id="IPR036388">
    <property type="entry name" value="WH-like_DNA-bd_sf"/>
</dbReference>
<dbReference type="InterPro" id="IPR039422">
    <property type="entry name" value="MarR/SlyA-like"/>
</dbReference>
<dbReference type="SUPFAM" id="SSF46785">
    <property type="entry name" value="Winged helix' DNA-binding domain"/>
    <property type="match status" value="2"/>
</dbReference>
<reference evidence="3" key="1">
    <citation type="journal article" date="2019" name="Int. J. Syst. Evol. Microbiol.">
        <title>The Global Catalogue of Microorganisms (GCM) 10K type strain sequencing project: providing services to taxonomists for standard genome sequencing and annotation.</title>
        <authorList>
            <consortium name="The Broad Institute Genomics Platform"/>
            <consortium name="The Broad Institute Genome Sequencing Center for Infectious Disease"/>
            <person name="Wu L."/>
            <person name="Ma J."/>
        </authorList>
    </citation>
    <scope>NUCLEOTIDE SEQUENCE [LARGE SCALE GENOMIC DNA]</scope>
    <source>
        <strain evidence="3">CCUG 54522</strain>
    </source>
</reference>
<protein>
    <submittedName>
        <fullName evidence="2">MarR family winged helix-turn-helix transcriptional regulator</fullName>
    </submittedName>
</protein>
<gene>
    <name evidence="2" type="ORF">ACFPYL_01880</name>
</gene>
<feature type="domain" description="HTH marR-type" evidence="1">
    <location>
        <begin position="12"/>
        <end position="151"/>
    </location>
</feature>
<proteinExistence type="predicted"/>
<dbReference type="Pfam" id="PF12802">
    <property type="entry name" value="MarR_2"/>
    <property type="match status" value="2"/>
</dbReference>
<evidence type="ECO:0000313" key="2">
    <source>
        <dbReference type="EMBL" id="MFC6041805.1"/>
    </source>
</evidence>
<dbReference type="PROSITE" id="PS50995">
    <property type="entry name" value="HTH_MARR_2"/>
    <property type="match status" value="2"/>
</dbReference>